<keyword evidence="1 4" id="KW-0547">Nucleotide-binding</keyword>
<accession>A0A2A9N900</accession>
<dbReference type="PANTHER" id="PTHR24031">
    <property type="entry name" value="RNA HELICASE"/>
    <property type="match status" value="1"/>
</dbReference>
<evidence type="ECO:0000313" key="6">
    <source>
        <dbReference type="EMBL" id="PFH45674.1"/>
    </source>
</evidence>
<proteinExistence type="inferred from homology"/>
<dbReference type="InterPro" id="IPR011545">
    <property type="entry name" value="DEAD/DEAH_box_helicase_dom"/>
</dbReference>
<gene>
    <name evidence="6" type="ORF">AMATHDRAFT_51532</name>
</gene>
<comment type="function">
    <text evidence="4">RNA helicase.</text>
</comment>
<organism evidence="6 7">
    <name type="scientific">Amanita thiersii Skay4041</name>
    <dbReference type="NCBI Taxonomy" id="703135"/>
    <lineage>
        <taxon>Eukaryota</taxon>
        <taxon>Fungi</taxon>
        <taxon>Dikarya</taxon>
        <taxon>Basidiomycota</taxon>
        <taxon>Agaricomycotina</taxon>
        <taxon>Agaricomycetes</taxon>
        <taxon>Agaricomycetidae</taxon>
        <taxon>Agaricales</taxon>
        <taxon>Pluteineae</taxon>
        <taxon>Amanitaceae</taxon>
        <taxon>Amanita</taxon>
    </lineage>
</organism>
<dbReference type="AlphaFoldDB" id="A0A2A9N900"/>
<dbReference type="GO" id="GO:0005524">
    <property type="term" value="F:ATP binding"/>
    <property type="evidence" value="ECO:0007669"/>
    <property type="project" value="UniProtKB-UniRule"/>
</dbReference>
<keyword evidence="4" id="KW-0347">Helicase</keyword>
<dbReference type="Gene3D" id="3.40.50.300">
    <property type="entry name" value="P-loop containing nucleotide triphosphate hydrolases"/>
    <property type="match status" value="1"/>
</dbReference>
<dbReference type="GO" id="GO:0003723">
    <property type="term" value="F:RNA binding"/>
    <property type="evidence" value="ECO:0007669"/>
    <property type="project" value="UniProtKB-UniRule"/>
</dbReference>
<evidence type="ECO:0000259" key="5">
    <source>
        <dbReference type="Pfam" id="PF00270"/>
    </source>
</evidence>
<comment type="catalytic activity">
    <reaction evidence="4">
        <text>ATP + H2O = ADP + phosphate + H(+)</text>
        <dbReference type="Rhea" id="RHEA:13065"/>
        <dbReference type="ChEBI" id="CHEBI:15377"/>
        <dbReference type="ChEBI" id="CHEBI:15378"/>
        <dbReference type="ChEBI" id="CHEBI:30616"/>
        <dbReference type="ChEBI" id="CHEBI:43474"/>
        <dbReference type="ChEBI" id="CHEBI:456216"/>
        <dbReference type="EC" id="3.6.4.13"/>
    </reaction>
</comment>
<dbReference type="STRING" id="703135.A0A2A9N900"/>
<evidence type="ECO:0000256" key="3">
    <source>
        <dbReference type="ARBA" id="ARBA00022840"/>
    </source>
</evidence>
<keyword evidence="2 4" id="KW-0378">Hydrolase</keyword>
<dbReference type="OrthoDB" id="3051194at2759"/>
<dbReference type="Proteomes" id="UP000242287">
    <property type="component" value="Unassembled WGS sequence"/>
</dbReference>
<dbReference type="Pfam" id="PF00270">
    <property type="entry name" value="DEAD"/>
    <property type="match status" value="1"/>
</dbReference>
<protein>
    <recommendedName>
        <fullName evidence="4">ATP-dependent RNA helicase</fullName>
        <ecNumber evidence="4">3.6.4.13</ecNumber>
    </recommendedName>
</protein>
<dbReference type="EC" id="3.6.4.13" evidence="4"/>
<reference evidence="6 7" key="1">
    <citation type="submission" date="2014-02" db="EMBL/GenBank/DDBJ databases">
        <title>Transposable element dynamics among asymbiotic and ectomycorrhizal Amanita fungi.</title>
        <authorList>
            <consortium name="DOE Joint Genome Institute"/>
            <person name="Hess J."/>
            <person name="Skrede I."/>
            <person name="Wolfe B."/>
            <person name="LaButti K."/>
            <person name="Ohm R.A."/>
            <person name="Grigoriev I.V."/>
            <person name="Pringle A."/>
        </authorList>
    </citation>
    <scope>NUCLEOTIDE SEQUENCE [LARGE SCALE GENOMIC DNA]</scope>
    <source>
        <strain evidence="6 7">SKay4041</strain>
    </source>
</reference>
<evidence type="ECO:0000256" key="2">
    <source>
        <dbReference type="ARBA" id="ARBA00022801"/>
    </source>
</evidence>
<dbReference type="GO" id="GO:0016787">
    <property type="term" value="F:hydrolase activity"/>
    <property type="evidence" value="ECO:0007669"/>
    <property type="project" value="UniProtKB-KW"/>
</dbReference>
<evidence type="ECO:0000313" key="7">
    <source>
        <dbReference type="Proteomes" id="UP000242287"/>
    </source>
</evidence>
<dbReference type="SUPFAM" id="SSF52540">
    <property type="entry name" value="P-loop containing nucleoside triphosphate hydrolases"/>
    <property type="match status" value="1"/>
</dbReference>
<sequence>MSPVQAKVLPLFPGLSQPYDPKESEGAPRDLMVKATTGTGKTLAFLVPAIEARLAAIEQHAKRAVENVGLVSDQRLTMTAARQFTIDEVGTLVIHPTRELATQIANEAQKLTMYHCSTFVRGG</sequence>
<evidence type="ECO:0000256" key="4">
    <source>
        <dbReference type="RuleBase" id="RU365068"/>
    </source>
</evidence>
<dbReference type="GO" id="GO:0003724">
    <property type="term" value="F:RNA helicase activity"/>
    <property type="evidence" value="ECO:0007669"/>
    <property type="project" value="UniProtKB-EC"/>
</dbReference>
<name>A0A2A9N900_9AGAR</name>
<comment type="similarity">
    <text evidence="4">Belongs to the DEAD box helicase family.</text>
</comment>
<dbReference type="EMBL" id="KZ302313">
    <property type="protein sequence ID" value="PFH45674.1"/>
    <property type="molecule type" value="Genomic_DNA"/>
</dbReference>
<keyword evidence="3 4" id="KW-0067">ATP-binding</keyword>
<keyword evidence="4" id="KW-0694">RNA-binding</keyword>
<keyword evidence="7" id="KW-1185">Reference proteome</keyword>
<comment type="domain">
    <text evidence="4">The Q motif is unique to and characteristic of the DEAD box family of RNA helicases and controls ATP binding and hydrolysis.</text>
</comment>
<evidence type="ECO:0000256" key="1">
    <source>
        <dbReference type="ARBA" id="ARBA00022741"/>
    </source>
</evidence>
<dbReference type="InterPro" id="IPR027417">
    <property type="entry name" value="P-loop_NTPase"/>
</dbReference>
<feature type="domain" description="DEAD/DEAH-box helicase" evidence="5">
    <location>
        <begin position="28"/>
        <end position="113"/>
    </location>
</feature>